<organism evidence="1 2">
    <name type="scientific">Pseudothermotoga thermarum DSM 5069</name>
    <dbReference type="NCBI Taxonomy" id="688269"/>
    <lineage>
        <taxon>Bacteria</taxon>
        <taxon>Thermotogati</taxon>
        <taxon>Thermotogota</taxon>
        <taxon>Thermotogae</taxon>
        <taxon>Thermotogales</taxon>
        <taxon>Thermotogaceae</taxon>
        <taxon>Pseudothermotoga</taxon>
    </lineage>
</organism>
<gene>
    <name evidence="1" type="ORF">Theth_1395</name>
</gene>
<sequence length="53" mass="5939">MEVQVLIENAVFVRNLVAEHGLSLLLKKEDKEILLDTGQSENFIVNCALRDLG</sequence>
<keyword evidence="2" id="KW-1185">Reference proteome</keyword>
<reference evidence="1 2" key="1">
    <citation type="submission" date="2010-11" db="EMBL/GenBank/DDBJ databases">
        <title>The complete genome of Thermotoga thermarum DSM 5069.</title>
        <authorList>
            <consortium name="US DOE Joint Genome Institute (JGI-PGF)"/>
            <person name="Lucas S."/>
            <person name="Copeland A."/>
            <person name="Lapidus A."/>
            <person name="Bruce D."/>
            <person name="Goodwin L."/>
            <person name="Pitluck S."/>
            <person name="Kyrpides N."/>
            <person name="Mavromatis K."/>
            <person name="Ivanova N."/>
            <person name="Zeytun A."/>
            <person name="Brettin T."/>
            <person name="Detter J.C."/>
            <person name="Tapia R."/>
            <person name="Han C."/>
            <person name="Land M."/>
            <person name="Hauser L."/>
            <person name="Markowitz V."/>
            <person name="Cheng J.-F."/>
            <person name="Hugenholtz P."/>
            <person name="Woyke T."/>
            <person name="Wu D."/>
            <person name="Spring S."/>
            <person name="Schroeder M."/>
            <person name="Brambilla E."/>
            <person name="Klenk H.-P."/>
            <person name="Eisen J.A."/>
        </authorList>
    </citation>
    <scope>NUCLEOTIDE SEQUENCE [LARGE SCALE GENOMIC DNA]</scope>
    <source>
        <strain evidence="1 2">DSM 5069</strain>
    </source>
</reference>
<evidence type="ECO:0000313" key="1">
    <source>
        <dbReference type="EMBL" id="AEH51457.1"/>
    </source>
</evidence>
<protein>
    <submittedName>
        <fullName evidence="1">Beta-lactamase domain-containing protein</fullName>
    </submittedName>
</protein>
<dbReference type="HOGENOM" id="CLU_3065286_0_0_0"/>
<dbReference type="eggNOG" id="COG1237">
    <property type="taxonomic scope" value="Bacteria"/>
</dbReference>
<dbReference type="Proteomes" id="UP000006804">
    <property type="component" value="Chromosome"/>
</dbReference>
<evidence type="ECO:0000313" key="2">
    <source>
        <dbReference type="Proteomes" id="UP000006804"/>
    </source>
</evidence>
<dbReference type="KEGG" id="tta:Theth_1395"/>
<dbReference type="EMBL" id="CP002351">
    <property type="protein sequence ID" value="AEH51457.1"/>
    <property type="molecule type" value="Genomic_DNA"/>
</dbReference>
<proteinExistence type="predicted"/>
<dbReference type="PATRIC" id="fig|688269.3.peg.1437"/>
<dbReference type="RefSeq" id="WP_013932671.1">
    <property type="nucleotide sequence ID" value="NC_015707.1"/>
</dbReference>
<dbReference type="AlphaFoldDB" id="F7YUI6"/>
<accession>F7YUI6</accession>
<name>F7YUI6_9THEM</name>
<dbReference type="InterPro" id="IPR036866">
    <property type="entry name" value="RibonucZ/Hydroxyglut_hydro"/>
</dbReference>
<dbReference type="Gene3D" id="3.60.15.10">
    <property type="entry name" value="Ribonuclease Z/Hydroxyacylglutathione hydrolase-like"/>
    <property type="match status" value="1"/>
</dbReference>